<evidence type="ECO:0000313" key="1">
    <source>
        <dbReference type="EMBL" id="KKN65036.1"/>
    </source>
</evidence>
<dbReference type="AlphaFoldDB" id="A0A0F9UV43"/>
<reference evidence="1" key="1">
    <citation type="journal article" date="2015" name="Nature">
        <title>Complex archaea that bridge the gap between prokaryotes and eukaryotes.</title>
        <authorList>
            <person name="Spang A."/>
            <person name="Saw J.H."/>
            <person name="Jorgensen S.L."/>
            <person name="Zaremba-Niedzwiedzka K."/>
            <person name="Martijn J."/>
            <person name="Lind A.E."/>
            <person name="van Eijk R."/>
            <person name="Schleper C."/>
            <person name="Guy L."/>
            <person name="Ettema T.J."/>
        </authorList>
    </citation>
    <scope>NUCLEOTIDE SEQUENCE</scope>
</reference>
<dbReference type="EMBL" id="LAZR01000537">
    <property type="protein sequence ID" value="KKN65036.1"/>
    <property type="molecule type" value="Genomic_DNA"/>
</dbReference>
<comment type="caution">
    <text evidence="1">The sequence shown here is derived from an EMBL/GenBank/DDBJ whole genome shotgun (WGS) entry which is preliminary data.</text>
</comment>
<dbReference type="GO" id="GO:0003676">
    <property type="term" value="F:nucleic acid binding"/>
    <property type="evidence" value="ECO:0007669"/>
    <property type="project" value="InterPro"/>
</dbReference>
<proteinExistence type="predicted"/>
<dbReference type="SUPFAM" id="SSF53098">
    <property type="entry name" value="Ribonuclease H-like"/>
    <property type="match status" value="1"/>
</dbReference>
<name>A0A0F9UV43_9ZZZZ</name>
<dbReference type="Gene3D" id="3.30.420.10">
    <property type="entry name" value="Ribonuclease H-like superfamily/Ribonuclease H"/>
    <property type="match status" value="1"/>
</dbReference>
<accession>A0A0F9UV43</accession>
<dbReference type="InterPro" id="IPR012337">
    <property type="entry name" value="RNaseH-like_sf"/>
</dbReference>
<dbReference type="InterPro" id="IPR036397">
    <property type="entry name" value="RNaseH_sf"/>
</dbReference>
<protein>
    <submittedName>
        <fullName evidence="1">Uncharacterized protein</fullName>
    </submittedName>
</protein>
<organism evidence="1">
    <name type="scientific">marine sediment metagenome</name>
    <dbReference type="NCBI Taxonomy" id="412755"/>
    <lineage>
        <taxon>unclassified sequences</taxon>
        <taxon>metagenomes</taxon>
        <taxon>ecological metagenomes</taxon>
    </lineage>
</organism>
<sequence length="194" mass="21123">MGLGIAGLRGDGAAAGICGDTVMAEVLAVVRQELAQEPVASRIAAFDLGKANTGWAMNRNGQTQTGHISFSHVGCHGELFCEFDTFLREHYDDLFPWEFAIYLYSHLKGSAAVSVIVGMQAILQAFCYSFDVKVDTVNDKTLKKWATGNGNASKGEMMDAYRERRGCDPLSHDEADAWWLLQYAQHKLAGTGPG</sequence>
<gene>
    <name evidence="1" type="ORF">LCGC14_0485930</name>
</gene>